<sequence length="84" mass="8744">MFRLGVTMEGSIGRALATSASSLAPVEVALQAEGASSPGLAKVMLAETAVKRLVEPEKVASLDGPMSDPDRRSPHRARSAVLRS</sequence>
<dbReference type="EMBL" id="BAAAPB010000001">
    <property type="protein sequence ID" value="GAA1957669.1"/>
    <property type="molecule type" value="Genomic_DNA"/>
</dbReference>
<proteinExistence type="predicted"/>
<organism evidence="2 3">
    <name type="scientific">Nocardioides panacihumi</name>
    <dbReference type="NCBI Taxonomy" id="400774"/>
    <lineage>
        <taxon>Bacteria</taxon>
        <taxon>Bacillati</taxon>
        <taxon>Actinomycetota</taxon>
        <taxon>Actinomycetes</taxon>
        <taxon>Propionibacteriales</taxon>
        <taxon>Nocardioidaceae</taxon>
        <taxon>Nocardioides</taxon>
    </lineage>
</organism>
<accession>A0ABP5C7A5</accession>
<evidence type="ECO:0000313" key="3">
    <source>
        <dbReference type="Proteomes" id="UP001500571"/>
    </source>
</evidence>
<evidence type="ECO:0000313" key="2">
    <source>
        <dbReference type="EMBL" id="GAA1957669.1"/>
    </source>
</evidence>
<evidence type="ECO:0000256" key="1">
    <source>
        <dbReference type="SAM" id="MobiDB-lite"/>
    </source>
</evidence>
<feature type="region of interest" description="Disordered" evidence="1">
    <location>
        <begin position="60"/>
        <end position="84"/>
    </location>
</feature>
<keyword evidence="3" id="KW-1185">Reference proteome</keyword>
<reference evidence="3" key="1">
    <citation type="journal article" date="2019" name="Int. J. Syst. Evol. Microbiol.">
        <title>The Global Catalogue of Microorganisms (GCM) 10K type strain sequencing project: providing services to taxonomists for standard genome sequencing and annotation.</title>
        <authorList>
            <consortium name="The Broad Institute Genomics Platform"/>
            <consortium name="The Broad Institute Genome Sequencing Center for Infectious Disease"/>
            <person name="Wu L."/>
            <person name="Ma J."/>
        </authorList>
    </citation>
    <scope>NUCLEOTIDE SEQUENCE [LARGE SCALE GENOMIC DNA]</scope>
    <source>
        <strain evidence="3">JCM 15309</strain>
    </source>
</reference>
<name>A0ABP5C7A5_9ACTN</name>
<comment type="caution">
    <text evidence="2">The sequence shown here is derived from an EMBL/GenBank/DDBJ whole genome shotgun (WGS) entry which is preliminary data.</text>
</comment>
<dbReference type="Proteomes" id="UP001500571">
    <property type="component" value="Unassembled WGS sequence"/>
</dbReference>
<gene>
    <name evidence="2" type="ORF">GCM10009798_16370</name>
</gene>
<protein>
    <submittedName>
        <fullName evidence="2">Uncharacterized protein</fullName>
    </submittedName>
</protein>